<accession>A0AAD2CT22</accession>
<feature type="region of interest" description="Disordered" evidence="1">
    <location>
        <begin position="230"/>
        <end position="297"/>
    </location>
</feature>
<organism evidence="2 3">
    <name type="scientific">Cylindrotheca closterium</name>
    <dbReference type="NCBI Taxonomy" id="2856"/>
    <lineage>
        <taxon>Eukaryota</taxon>
        <taxon>Sar</taxon>
        <taxon>Stramenopiles</taxon>
        <taxon>Ochrophyta</taxon>
        <taxon>Bacillariophyta</taxon>
        <taxon>Bacillariophyceae</taxon>
        <taxon>Bacillariophycidae</taxon>
        <taxon>Bacillariales</taxon>
        <taxon>Bacillariaceae</taxon>
        <taxon>Cylindrotheca</taxon>
    </lineage>
</organism>
<evidence type="ECO:0000313" key="3">
    <source>
        <dbReference type="Proteomes" id="UP001295423"/>
    </source>
</evidence>
<feature type="region of interest" description="Disordered" evidence="1">
    <location>
        <begin position="719"/>
        <end position="763"/>
    </location>
</feature>
<evidence type="ECO:0000256" key="1">
    <source>
        <dbReference type="SAM" id="MobiDB-lite"/>
    </source>
</evidence>
<evidence type="ECO:0000313" key="2">
    <source>
        <dbReference type="EMBL" id="CAJ1935258.1"/>
    </source>
</evidence>
<feature type="compositionally biased region" description="Basic and acidic residues" evidence="1">
    <location>
        <begin position="269"/>
        <end position="282"/>
    </location>
</feature>
<feature type="compositionally biased region" description="Basic and acidic residues" evidence="1">
    <location>
        <begin position="239"/>
        <end position="250"/>
    </location>
</feature>
<feature type="compositionally biased region" description="Polar residues" evidence="1">
    <location>
        <begin position="164"/>
        <end position="176"/>
    </location>
</feature>
<protein>
    <submittedName>
        <fullName evidence="2">Uncharacterized protein</fullName>
    </submittedName>
</protein>
<dbReference type="EMBL" id="CAKOGP040000446">
    <property type="protein sequence ID" value="CAJ1935258.1"/>
    <property type="molecule type" value="Genomic_DNA"/>
</dbReference>
<feature type="region of interest" description="Disordered" evidence="1">
    <location>
        <begin position="546"/>
        <end position="677"/>
    </location>
</feature>
<keyword evidence="3" id="KW-1185">Reference proteome</keyword>
<feature type="compositionally biased region" description="Polar residues" evidence="1">
    <location>
        <begin position="860"/>
        <end position="870"/>
    </location>
</feature>
<feature type="region of interest" description="Disordered" evidence="1">
    <location>
        <begin position="1"/>
        <end position="43"/>
    </location>
</feature>
<comment type="caution">
    <text evidence="2">The sequence shown here is derived from an EMBL/GenBank/DDBJ whole genome shotgun (WGS) entry which is preliminary data.</text>
</comment>
<feature type="region of interest" description="Disordered" evidence="1">
    <location>
        <begin position="846"/>
        <end position="871"/>
    </location>
</feature>
<feature type="compositionally biased region" description="Low complexity" evidence="1">
    <location>
        <begin position="847"/>
        <end position="859"/>
    </location>
</feature>
<dbReference type="Proteomes" id="UP001295423">
    <property type="component" value="Unassembled WGS sequence"/>
</dbReference>
<name>A0AAD2CT22_9STRA</name>
<gene>
    <name evidence="2" type="ORF">CYCCA115_LOCUS4594</name>
</gene>
<feature type="compositionally biased region" description="Pro residues" evidence="1">
    <location>
        <begin position="454"/>
        <end position="476"/>
    </location>
</feature>
<feature type="region of interest" description="Disordered" evidence="1">
    <location>
        <begin position="164"/>
        <end position="203"/>
    </location>
</feature>
<reference evidence="2" key="1">
    <citation type="submission" date="2023-08" db="EMBL/GenBank/DDBJ databases">
        <authorList>
            <person name="Audoor S."/>
            <person name="Bilcke G."/>
        </authorList>
    </citation>
    <scope>NUCLEOTIDE SEQUENCE</scope>
</reference>
<feature type="region of interest" description="Disordered" evidence="1">
    <location>
        <begin position="366"/>
        <end position="511"/>
    </location>
</feature>
<feature type="compositionally biased region" description="Basic and acidic residues" evidence="1">
    <location>
        <begin position="312"/>
        <end position="325"/>
    </location>
</feature>
<feature type="compositionally biased region" description="Polar residues" evidence="1">
    <location>
        <begin position="651"/>
        <end position="677"/>
    </location>
</feature>
<feature type="region of interest" description="Disordered" evidence="1">
    <location>
        <begin position="309"/>
        <end position="342"/>
    </location>
</feature>
<feature type="compositionally biased region" description="Polar residues" evidence="1">
    <location>
        <begin position="730"/>
        <end position="763"/>
    </location>
</feature>
<feature type="compositionally biased region" description="Basic and acidic residues" evidence="1">
    <location>
        <begin position="372"/>
        <end position="430"/>
    </location>
</feature>
<feature type="compositionally biased region" description="Polar residues" evidence="1">
    <location>
        <begin position="483"/>
        <end position="506"/>
    </location>
</feature>
<dbReference type="AlphaFoldDB" id="A0AAD2CT22"/>
<proteinExistence type="predicted"/>
<sequence>MRPSVKANRTSSSKRACAITKPTQTPTPKVGQDPIASTSEKNTRTRLPISHGSIFRWRPSQSLGFQVAAVTAKSASDYKTGDTSSISTGSSITDFSISTYSTLPSDWTTSENSPSTAHGNHSTLFVISKIDPWGPMAIFAPQLKVGMRIVAINHQPCPKTQQGLQALLESSHSPTNPEAPPQRMKHPATYGEGNSKSSKDESSTGWITLHAVDLKEELKQRQFYLSQIERGLEPDEERSEQSSEARPLEEIREDDEGINIIQVEIVTSELKRPKQKSEKGETDKDEPDSELTKQLKALHFLEEQRQCALFREAQEKKKGKQENRKERRRQKHDRYMDKNIWNMKIKSEPDTESVNSIAALENFSLLPAAASKKPEPRKARTPSKEEMEAMEKLHEVRELSEIHKKVQSIEKDKKENAVEKKEDQGKKDPVEEKEEIASDWNPFASIQKMLLSSTPPPPPPASPASPLSPPPPPPPQAKSKPTMSQPMTSNRSMASTISTKLNSQDQGGWFSGWGNNIIENAPTTLEPKVSISPQKWYLPVIEKETATWSLNKTGKETTQKSNTATKETSSKKDPDGARAAASEDDNVPAPVDCPTKQPKVMQLQKLGKRGMRPKSDDPDTPAKVQCPTNQPKEMQLQKVGKWDNRARWSPQFASYNDSMRSSKQTTGTKEKTNSATVGQLRQLVVHLEKTEHAQNTMPLQHMQPVSKTASLKHRAMPFPEQARRRKPAEQNMQQAQQSNGSQMNRSIPSHISDTPSSEASSVSALADAQAYQGLIPQTSLLMKEYKSKRKEQKKAIAAAAAINTTTAFTLPVSRSSKSSDEKKKQLKKLQATWKAARQRNAREAKAAAKATSKASARQTTGKTTARQENGPQDWDISSLFMSFFHCGETYDDTSLYL</sequence>